<organism evidence="3 4">
    <name type="scientific">Euplotes crassus</name>
    <dbReference type="NCBI Taxonomy" id="5936"/>
    <lineage>
        <taxon>Eukaryota</taxon>
        <taxon>Sar</taxon>
        <taxon>Alveolata</taxon>
        <taxon>Ciliophora</taxon>
        <taxon>Intramacronucleata</taxon>
        <taxon>Spirotrichea</taxon>
        <taxon>Hypotrichia</taxon>
        <taxon>Euplotida</taxon>
        <taxon>Euplotidae</taxon>
        <taxon>Moneuplotes</taxon>
    </lineage>
</organism>
<evidence type="ECO:0000256" key="2">
    <source>
        <dbReference type="SAM" id="MobiDB-lite"/>
    </source>
</evidence>
<feature type="coiled-coil region" evidence="1">
    <location>
        <begin position="240"/>
        <end position="298"/>
    </location>
</feature>
<feature type="compositionally biased region" description="Basic and acidic residues" evidence="2">
    <location>
        <begin position="28"/>
        <end position="38"/>
    </location>
</feature>
<feature type="compositionally biased region" description="Basic and acidic residues" evidence="2">
    <location>
        <begin position="169"/>
        <end position="180"/>
    </location>
</feature>
<dbReference type="EMBL" id="CAMPGE010027980">
    <property type="protein sequence ID" value="CAI2385552.1"/>
    <property type="molecule type" value="Genomic_DNA"/>
</dbReference>
<keyword evidence="1" id="KW-0175">Coiled coil</keyword>
<sequence>MGSCLSCFKDQSQLDGNQKVLRTAPTQEDARIHKSTEKEICYQRSDHREETKVDLQTERSGSMHQLLEQDKIYTHELKDTKELHISQSMSELQNEGTIKGINDTSKNQTLLEPAIQANLEESEVQLGSGAISEQENIKLDPKSASHSDHLEIPFSNNSNFGSFHAQVVDHSEEHGSRFESKQNNSAEKPHLKHRSISKDIDSIDAGEVQEKIIEKSEIEEESVETNKIDTQKVEENLQVSEEISTKIETLSQEIETFQKQFHNNQVIETFTNNFLKKLQDLSNDAEDIREQLEDILSHEPNFSGNNPSADIFNAETSSNSPEEDSTGFSPEDVERNIKNLEKVQSKYSRGLSEFLKFEETCKEKIVDYLEQEFGYFIEKYEEIQEKLPIVESRVQQTLQDIRNNWEHLDFSEEDEEIIHEAITNLDLELERIQEISQDVGNLNELVNKGIKWEQKKFKNIPMEEIRDTRKLFSKHDSDFNIDLLREELYCLLEMQERIEYLRVDLEETGITLTPFKEEEEY</sequence>
<gene>
    <name evidence="3" type="ORF">ECRASSUSDP1_LOCUS27128</name>
</gene>
<evidence type="ECO:0000313" key="3">
    <source>
        <dbReference type="EMBL" id="CAI2385552.1"/>
    </source>
</evidence>
<evidence type="ECO:0000313" key="4">
    <source>
        <dbReference type="Proteomes" id="UP001295684"/>
    </source>
</evidence>
<evidence type="ECO:0000256" key="1">
    <source>
        <dbReference type="SAM" id="Coils"/>
    </source>
</evidence>
<comment type="caution">
    <text evidence="3">The sequence shown here is derived from an EMBL/GenBank/DDBJ whole genome shotgun (WGS) entry which is preliminary data.</text>
</comment>
<reference evidence="3" key="1">
    <citation type="submission" date="2023-07" db="EMBL/GenBank/DDBJ databases">
        <authorList>
            <consortium name="AG Swart"/>
            <person name="Singh M."/>
            <person name="Singh A."/>
            <person name="Seah K."/>
            <person name="Emmerich C."/>
        </authorList>
    </citation>
    <scope>NUCLEOTIDE SEQUENCE</scope>
    <source>
        <strain evidence="3">DP1</strain>
    </source>
</reference>
<feature type="region of interest" description="Disordered" evidence="2">
    <location>
        <begin position="169"/>
        <end position="193"/>
    </location>
</feature>
<feature type="compositionally biased region" description="Polar residues" evidence="2">
    <location>
        <begin position="300"/>
        <end position="320"/>
    </location>
</feature>
<name>A0AAD2D951_EUPCR</name>
<feature type="region of interest" description="Disordered" evidence="2">
    <location>
        <begin position="19"/>
        <end position="38"/>
    </location>
</feature>
<dbReference type="Proteomes" id="UP001295684">
    <property type="component" value="Unassembled WGS sequence"/>
</dbReference>
<proteinExistence type="predicted"/>
<dbReference type="AlphaFoldDB" id="A0AAD2D951"/>
<protein>
    <submittedName>
        <fullName evidence="3">Uncharacterized protein</fullName>
    </submittedName>
</protein>
<feature type="region of interest" description="Disordered" evidence="2">
    <location>
        <begin position="298"/>
        <end position="331"/>
    </location>
</feature>
<keyword evidence="4" id="KW-1185">Reference proteome</keyword>
<accession>A0AAD2D951</accession>